<dbReference type="InterPro" id="IPR003593">
    <property type="entry name" value="AAA+_ATPase"/>
</dbReference>
<dbReference type="GO" id="GO:0016887">
    <property type="term" value="F:ATP hydrolysis activity"/>
    <property type="evidence" value="ECO:0007669"/>
    <property type="project" value="InterPro"/>
</dbReference>
<dbReference type="AlphaFoldDB" id="A0A3D2X187"/>
<dbReference type="SMART" id="SM00382">
    <property type="entry name" value="AAA"/>
    <property type="match status" value="1"/>
</dbReference>
<protein>
    <submittedName>
        <fullName evidence="2">ATPase</fullName>
    </submittedName>
</protein>
<evidence type="ECO:0000313" key="2">
    <source>
        <dbReference type="EMBL" id="HCL00910.1"/>
    </source>
</evidence>
<gene>
    <name evidence="2" type="ORF">DHW61_00545</name>
</gene>
<comment type="caution">
    <text evidence="2">The sequence shown here is derived from an EMBL/GenBank/DDBJ whole genome shotgun (WGS) entry which is preliminary data.</text>
</comment>
<organism evidence="2 3">
    <name type="scientific">Lachnoclostridium phytofermentans</name>
    <dbReference type="NCBI Taxonomy" id="66219"/>
    <lineage>
        <taxon>Bacteria</taxon>
        <taxon>Bacillati</taxon>
        <taxon>Bacillota</taxon>
        <taxon>Clostridia</taxon>
        <taxon>Lachnospirales</taxon>
        <taxon>Lachnospiraceae</taxon>
    </lineage>
</organism>
<name>A0A3D2X187_9FIRM</name>
<dbReference type="GO" id="GO:0005524">
    <property type="term" value="F:ATP binding"/>
    <property type="evidence" value="ECO:0007669"/>
    <property type="project" value="InterPro"/>
</dbReference>
<dbReference type="Proteomes" id="UP000262969">
    <property type="component" value="Unassembled WGS sequence"/>
</dbReference>
<evidence type="ECO:0000259" key="1">
    <source>
        <dbReference type="SMART" id="SM00382"/>
    </source>
</evidence>
<dbReference type="EMBL" id="DPVV01000023">
    <property type="protein sequence ID" value="HCL00910.1"/>
    <property type="molecule type" value="Genomic_DNA"/>
</dbReference>
<dbReference type="SUPFAM" id="SSF52540">
    <property type="entry name" value="P-loop containing nucleoside triphosphate hydrolases"/>
    <property type="match status" value="1"/>
</dbReference>
<evidence type="ECO:0000313" key="3">
    <source>
        <dbReference type="Proteomes" id="UP000262969"/>
    </source>
</evidence>
<dbReference type="Pfam" id="PF00004">
    <property type="entry name" value="AAA"/>
    <property type="match status" value="1"/>
</dbReference>
<proteinExistence type="predicted"/>
<sequence>MNIKECKIEIRNTIQAYLKKDEFGAYMIPVKHQRPILLMGPPGIGKTAIMEQIARECEIGLVSYTITHHTRQSAIGLPKIEQRSFQGTEYTVTEYTMSEIIAAVFEKMENTGLKEGILFLDEINCVSETLAPTMLQFLQNKTFGNHSIPEGWIVVGAGNPPEYNRSVREFDIVTLDRVRRIELREDYSVWKEYAYIQKLHGSILSYLEIKKNNFYIIEMSVDGKQFVTARGWEDLSQILYAYEELHLPVTEEVVRGYLQHPKIAKDFANYYELYLKYQKDYQVQDILDGKAENHLKRQLRTAGFDERLSVLSLLLDRLSCDFYETYQMGEYLKRLHATLKDVKEYFANAFMEPEVIMTDIITQKEKELADKKSAGLLDRTQSKAYNKLILKLYYFKEQILLNRLRENDLAFSYIKMEFDTMVEDYQNKITITSNSLENSFIFLEDTFGEGQELVVFLTELTGNFYSMNFIGEHGSEHYVKHNQSLLFSDTKQELLKEIDELKQLS</sequence>
<dbReference type="Gene3D" id="3.40.50.300">
    <property type="entry name" value="P-loop containing nucleotide triphosphate hydrolases"/>
    <property type="match status" value="1"/>
</dbReference>
<feature type="domain" description="AAA+ ATPase" evidence="1">
    <location>
        <begin position="32"/>
        <end position="188"/>
    </location>
</feature>
<dbReference type="InterPro" id="IPR003959">
    <property type="entry name" value="ATPase_AAA_core"/>
</dbReference>
<accession>A0A3D2X187</accession>
<dbReference type="CDD" id="cd00009">
    <property type="entry name" value="AAA"/>
    <property type="match status" value="1"/>
</dbReference>
<dbReference type="InterPro" id="IPR027417">
    <property type="entry name" value="P-loop_NTPase"/>
</dbReference>
<reference evidence="2 3" key="1">
    <citation type="journal article" date="2018" name="Nat. Biotechnol.">
        <title>A standardized bacterial taxonomy based on genome phylogeny substantially revises the tree of life.</title>
        <authorList>
            <person name="Parks D.H."/>
            <person name="Chuvochina M."/>
            <person name="Waite D.W."/>
            <person name="Rinke C."/>
            <person name="Skarshewski A."/>
            <person name="Chaumeil P.A."/>
            <person name="Hugenholtz P."/>
        </authorList>
    </citation>
    <scope>NUCLEOTIDE SEQUENCE [LARGE SCALE GENOMIC DNA]</scope>
    <source>
        <strain evidence="2">UBA11728</strain>
    </source>
</reference>